<dbReference type="Proteomes" id="UP000199477">
    <property type="component" value="Unassembled WGS sequence"/>
</dbReference>
<dbReference type="EMBL" id="FONH01000025">
    <property type="protein sequence ID" value="SFF53131.1"/>
    <property type="molecule type" value="Genomic_DNA"/>
</dbReference>
<evidence type="ECO:0000313" key="2">
    <source>
        <dbReference type="Proteomes" id="UP000199477"/>
    </source>
</evidence>
<name>A0A1I2JKD5_9GAMM</name>
<keyword evidence="2" id="KW-1185">Reference proteome</keyword>
<gene>
    <name evidence="1" type="ORF">SAMN02799615_04009</name>
</gene>
<dbReference type="RefSeq" id="WP_155964749.1">
    <property type="nucleotide sequence ID" value="NZ_FONH01000025.1"/>
</dbReference>
<reference evidence="2" key="1">
    <citation type="submission" date="2016-10" db="EMBL/GenBank/DDBJ databases">
        <authorList>
            <person name="Varghese N."/>
            <person name="Submissions S."/>
        </authorList>
    </citation>
    <scope>NUCLEOTIDE SEQUENCE [LARGE SCALE GENOMIC DNA]</scope>
    <source>
        <strain evidence="2">UNC178MFTsu3.1</strain>
    </source>
</reference>
<organism evidence="1 2">
    <name type="scientific">Dyella marensis</name>
    <dbReference type="NCBI Taxonomy" id="500610"/>
    <lineage>
        <taxon>Bacteria</taxon>
        <taxon>Pseudomonadati</taxon>
        <taxon>Pseudomonadota</taxon>
        <taxon>Gammaproteobacteria</taxon>
        <taxon>Lysobacterales</taxon>
        <taxon>Rhodanobacteraceae</taxon>
        <taxon>Dyella</taxon>
    </lineage>
</organism>
<dbReference type="STRING" id="500610.SAMN02799615_04009"/>
<evidence type="ECO:0000313" key="1">
    <source>
        <dbReference type="EMBL" id="SFF53131.1"/>
    </source>
</evidence>
<accession>A0A1I2JKD5</accession>
<proteinExistence type="predicted"/>
<sequence length="47" mass="4842">MKFENIMLHGFFAAGLLVCALVLGSMLTTQVSVPASVASNAAVSTSR</sequence>
<protein>
    <submittedName>
        <fullName evidence="1">Uncharacterized protein</fullName>
    </submittedName>
</protein>
<dbReference type="AlphaFoldDB" id="A0A1I2JKD5"/>